<dbReference type="AlphaFoldDB" id="A0A918VGP1"/>
<accession>A0A918VGP1</accession>
<evidence type="ECO:0000313" key="1">
    <source>
        <dbReference type="EMBL" id="GGZ97497.1"/>
    </source>
</evidence>
<comment type="caution">
    <text evidence="1">The sequence shown here is derived from an EMBL/GenBank/DDBJ whole genome shotgun (WGS) entry which is preliminary data.</text>
</comment>
<name>A0A918VGP1_9ACTN</name>
<keyword evidence="2" id="KW-1185">Reference proteome</keyword>
<dbReference type="RefSeq" id="WP_373303233.1">
    <property type="nucleotide sequence ID" value="NZ_BMWH01000017.1"/>
</dbReference>
<reference evidence="1" key="2">
    <citation type="submission" date="2020-09" db="EMBL/GenBank/DDBJ databases">
        <authorList>
            <person name="Sun Q."/>
            <person name="Ohkuma M."/>
        </authorList>
    </citation>
    <scope>NUCLEOTIDE SEQUENCE</scope>
    <source>
        <strain evidence="1">JCM 5016</strain>
    </source>
</reference>
<dbReference type="EMBL" id="BMWH01000017">
    <property type="protein sequence ID" value="GGZ97497.1"/>
    <property type="molecule type" value="Genomic_DNA"/>
</dbReference>
<reference evidence="1" key="1">
    <citation type="journal article" date="2014" name="Int. J. Syst. Evol. Microbiol.">
        <title>Complete genome sequence of Corynebacterium casei LMG S-19264T (=DSM 44701T), isolated from a smear-ripened cheese.</title>
        <authorList>
            <consortium name="US DOE Joint Genome Institute (JGI-PGF)"/>
            <person name="Walter F."/>
            <person name="Albersmeier A."/>
            <person name="Kalinowski J."/>
            <person name="Ruckert C."/>
        </authorList>
    </citation>
    <scope>NUCLEOTIDE SEQUENCE</scope>
    <source>
        <strain evidence="1">JCM 5016</strain>
    </source>
</reference>
<protein>
    <submittedName>
        <fullName evidence="1">Uncharacterized protein</fullName>
    </submittedName>
</protein>
<sequence length="76" mass="7903">MANAGDERRRDCAGVRVCARRASHALGYPSVPRCRVDGDGSSGRVTATVTRPGAFTAVSGRWRVMDGVIATAVVAA</sequence>
<evidence type="ECO:0000313" key="2">
    <source>
        <dbReference type="Proteomes" id="UP000623010"/>
    </source>
</evidence>
<gene>
    <name evidence="1" type="ORF">GCM10010389_40870</name>
</gene>
<organism evidence="1 2">
    <name type="scientific">Streptomyces echinoruber</name>
    <dbReference type="NCBI Taxonomy" id="68898"/>
    <lineage>
        <taxon>Bacteria</taxon>
        <taxon>Bacillati</taxon>
        <taxon>Actinomycetota</taxon>
        <taxon>Actinomycetes</taxon>
        <taxon>Kitasatosporales</taxon>
        <taxon>Streptomycetaceae</taxon>
        <taxon>Streptomyces</taxon>
    </lineage>
</organism>
<dbReference type="Proteomes" id="UP000623010">
    <property type="component" value="Unassembled WGS sequence"/>
</dbReference>
<proteinExistence type="predicted"/>